<name>A0ABS5ZGK1_9GAMM</name>
<gene>
    <name evidence="2" type="ORF">KCG35_19175</name>
</gene>
<evidence type="ECO:0000313" key="2">
    <source>
        <dbReference type="EMBL" id="MBU2713194.1"/>
    </source>
</evidence>
<dbReference type="Gene3D" id="3.40.390.10">
    <property type="entry name" value="Collagenase (Catalytic Domain)"/>
    <property type="match status" value="1"/>
</dbReference>
<protein>
    <recommendedName>
        <fullName evidence="1">Metalloprotease StcE beta-sandwich domain-containing protein</fullName>
    </recommendedName>
</protein>
<sequence length="600" mass="66372">MVMSDLKYYLGILVCASATLNIAYASEISLTPNSNGGGALPSGYDKITFTLGDGNWTKNITLPAIPTNGSMVIINSTAGYKSYLDTGTTGIPLKELVISRDESYSFTYSNKSWTIKGNGISHLSPNDSGALIPNNPSKVTYYHLSDGNWTQQVTLPSQASDGDYIVVKSNAAFDSQISSENQLYKSTTLLKTGDEYVFKFDQSFQKWLLEKTPVRSLTAKEATSQMSSLTSPRTKVRFYDGNWVHTLHLPDDAGDRDKVVLQSNATWTATVDGSNINNFQSLKLNTGDDYELTYIAENKQWEVTKSPVKTYQAKELVNGQIPQLVRPNAIIEFNDGNWVRDLYLPYPSPKNTRVTVKTDATWSFNVHGIKNKSDNMVNIEKGQTVSFKVDENGLWQQETLVIDILMLYSDKVASKLGESAARARMFESFSLTNEALENSGANFRLRMVGLKKVHAKSHWEKLGDPLSELRNDELVQSLRNELNADAIYYEGTEDGCGLAWVRASSYNMVGTGSINCGTTVMRHEFGHNMSLNHGVDHGDTNGNYAVGYNVVKSVMGGNATPFYATPKRFSEAYGIPMGIEGQIDAVRAMNEFSSRVASYR</sequence>
<dbReference type="EMBL" id="JAGSOY010000065">
    <property type="protein sequence ID" value="MBU2713194.1"/>
    <property type="molecule type" value="Genomic_DNA"/>
</dbReference>
<evidence type="ECO:0000259" key="1">
    <source>
        <dbReference type="Pfam" id="PF20944"/>
    </source>
</evidence>
<evidence type="ECO:0000313" key="3">
    <source>
        <dbReference type="Proteomes" id="UP000690515"/>
    </source>
</evidence>
<comment type="caution">
    <text evidence="2">The sequence shown here is derived from an EMBL/GenBank/DDBJ whole genome shotgun (WGS) entry which is preliminary data.</text>
</comment>
<dbReference type="Gene3D" id="2.60.120.1230">
    <property type="match status" value="4"/>
</dbReference>
<dbReference type="InterPro" id="IPR048990">
    <property type="entry name" value="StcE_b-sandwich"/>
</dbReference>
<reference evidence="2 3" key="1">
    <citation type="submission" date="2021-04" db="EMBL/GenBank/DDBJ databases">
        <authorList>
            <person name="Pira H."/>
            <person name="Risdian C."/>
            <person name="Wink J."/>
        </authorList>
    </citation>
    <scope>NUCLEOTIDE SEQUENCE [LARGE SCALE GENOMIC DNA]</scope>
    <source>
        <strain evidence="2 3">WH53</strain>
    </source>
</reference>
<dbReference type="InterPro" id="IPR024079">
    <property type="entry name" value="MetalloPept_cat_dom_sf"/>
</dbReference>
<feature type="domain" description="Metalloprotease StcE beta-sandwich" evidence="1">
    <location>
        <begin position="47"/>
        <end position="114"/>
    </location>
</feature>
<dbReference type="Proteomes" id="UP000690515">
    <property type="component" value="Unassembled WGS sequence"/>
</dbReference>
<feature type="domain" description="Metalloprotease StcE beta-sandwich" evidence="1">
    <location>
        <begin position="232"/>
        <end position="303"/>
    </location>
</feature>
<keyword evidence="3" id="KW-1185">Reference proteome</keyword>
<feature type="domain" description="Metalloprotease StcE beta-sandwich" evidence="1">
    <location>
        <begin position="138"/>
        <end position="210"/>
    </location>
</feature>
<dbReference type="Pfam" id="PF20944">
    <property type="entry name" value="StcE_b-sandwich"/>
    <property type="match status" value="4"/>
</dbReference>
<dbReference type="Pfam" id="PF13582">
    <property type="entry name" value="Reprolysin_3"/>
    <property type="match status" value="1"/>
</dbReference>
<dbReference type="SUPFAM" id="SSF55486">
    <property type="entry name" value="Metalloproteases ('zincins'), catalytic domain"/>
    <property type="match status" value="1"/>
</dbReference>
<accession>A0ABS5ZGK1</accession>
<feature type="domain" description="Metalloprotease StcE beta-sandwich" evidence="1">
    <location>
        <begin position="331"/>
        <end position="398"/>
    </location>
</feature>
<dbReference type="RefSeq" id="WP_215821482.1">
    <property type="nucleotide sequence ID" value="NZ_JAGSOY010000065.1"/>
</dbReference>
<organism evidence="2 3">
    <name type="scientific">Zooshikella harenae</name>
    <dbReference type="NCBI Taxonomy" id="2827238"/>
    <lineage>
        <taxon>Bacteria</taxon>
        <taxon>Pseudomonadati</taxon>
        <taxon>Pseudomonadota</taxon>
        <taxon>Gammaproteobacteria</taxon>
        <taxon>Oceanospirillales</taxon>
        <taxon>Zooshikellaceae</taxon>
        <taxon>Zooshikella</taxon>
    </lineage>
</organism>
<proteinExistence type="predicted"/>